<proteinExistence type="predicted"/>
<protein>
    <submittedName>
        <fullName evidence="2">Uncharacterized protein</fullName>
    </submittedName>
</protein>
<evidence type="ECO:0000313" key="3">
    <source>
        <dbReference type="Proteomes" id="UP001151760"/>
    </source>
</evidence>
<reference evidence="2" key="1">
    <citation type="journal article" date="2022" name="Int. J. Mol. Sci.">
        <title>Draft Genome of Tanacetum Coccineum: Genomic Comparison of Closely Related Tanacetum-Family Plants.</title>
        <authorList>
            <person name="Yamashiro T."/>
            <person name="Shiraishi A."/>
            <person name="Nakayama K."/>
            <person name="Satake H."/>
        </authorList>
    </citation>
    <scope>NUCLEOTIDE SEQUENCE</scope>
</reference>
<reference evidence="2" key="2">
    <citation type="submission" date="2022-01" db="EMBL/GenBank/DDBJ databases">
        <authorList>
            <person name="Yamashiro T."/>
            <person name="Shiraishi A."/>
            <person name="Satake H."/>
            <person name="Nakayama K."/>
        </authorList>
    </citation>
    <scope>NUCLEOTIDE SEQUENCE</scope>
</reference>
<accession>A0ABQ5EPN7</accession>
<dbReference type="Proteomes" id="UP001151760">
    <property type="component" value="Unassembled WGS sequence"/>
</dbReference>
<feature type="region of interest" description="Disordered" evidence="1">
    <location>
        <begin position="1"/>
        <end position="38"/>
    </location>
</feature>
<name>A0ABQ5EPN7_9ASTR</name>
<keyword evidence="3" id="KW-1185">Reference proteome</keyword>
<comment type="caution">
    <text evidence="2">The sequence shown here is derived from an EMBL/GenBank/DDBJ whole genome shotgun (WGS) entry which is preliminary data.</text>
</comment>
<evidence type="ECO:0000313" key="2">
    <source>
        <dbReference type="EMBL" id="GJT52845.1"/>
    </source>
</evidence>
<gene>
    <name evidence="2" type="ORF">Tco_0979002</name>
</gene>
<evidence type="ECO:0000256" key="1">
    <source>
        <dbReference type="SAM" id="MobiDB-lite"/>
    </source>
</evidence>
<organism evidence="2 3">
    <name type="scientific">Tanacetum coccineum</name>
    <dbReference type="NCBI Taxonomy" id="301880"/>
    <lineage>
        <taxon>Eukaryota</taxon>
        <taxon>Viridiplantae</taxon>
        <taxon>Streptophyta</taxon>
        <taxon>Embryophyta</taxon>
        <taxon>Tracheophyta</taxon>
        <taxon>Spermatophyta</taxon>
        <taxon>Magnoliopsida</taxon>
        <taxon>eudicotyledons</taxon>
        <taxon>Gunneridae</taxon>
        <taxon>Pentapetalae</taxon>
        <taxon>asterids</taxon>
        <taxon>campanulids</taxon>
        <taxon>Asterales</taxon>
        <taxon>Asteraceae</taxon>
        <taxon>Asteroideae</taxon>
        <taxon>Anthemideae</taxon>
        <taxon>Anthemidinae</taxon>
        <taxon>Tanacetum</taxon>
    </lineage>
</organism>
<dbReference type="EMBL" id="BQNB010016533">
    <property type="protein sequence ID" value="GJT52845.1"/>
    <property type="molecule type" value="Genomic_DNA"/>
</dbReference>
<sequence length="202" mass="22796">MKLGKVSGASAGRHETLPVDTTPAGRHNGLSSDTSYGQNGGGVSGTTILPLCLRLSFSSVWIKPLGICIPKKSIEANNRLNINFRKMVAFPRLDELDVAAKSRSLFDVMMLYFERETANDLKFTADLHDLWVQFIDRTNDMKLFISELEGVPSSLMSYNCCQFLHQVQQDDSIKLLTLREMITETYREVHKKIDFVSVMKNM</sequence>